<dbReference type="AlphaFoldDB" id="A0A0M9GCU9"/>
<organism evidence="1 2">
    <name type="scientific">Pseudomonas asplenii</name>
    <dbReference type="NCBI Taxonomy" id="53407"/>
    <lineage>
        <taxon>Bacteria</taxon>
        <taxon>Pseudomonadati</taxon>
        <taxon>Pseudomonadota</taxon>
        <taxon>Gammaproteobacteria</taxon>
        <taxon>Pseudomonadales</taxon>
        <taxon>Pseudomonadaceae</taxon>
        <taxon>Pseudomonas</taxon>
    </lineage>
</organism>
<dbReference type="Proteomes" id="UP000037931">
    <property type="component" value="Unassembled WGS sequence"/>
</dbReference>
<dbReference type="Gene3D" id="3.40.50.10400">
    <property type="entry name" value="Hypothetical protein PA1492"/>
    <property type="match status" value="1"/>
</dbReference>
<keyword evidence="2" id="KW-1185">Reference proteome</keyword>
<dbReference type="SUPFAM" id="SSF52309">
    <property type="entry name" value="N-(deoxy)ribosyltransferase-like"/>
    <property type="match status" value="1"/>
</dbReference>
<name>A0A0M9GCU9_9PSED</name>
<dbReference type="InterPro" id="IPR025518">
    <property type="entry name" value="DUF4406"/>
</dbReference>
<evidence type="ECO:0000313" key="2">
    <source>
        <dbReference type="Proteomes" id="UP000037931"/>
    </source>
</evidence>
<proteinExistence type="predicted"/>
<reference evidence="1 2" key="1">
    <citation type="journal article" date="2015" name="PLoS ONE">
        <title>Rice-Infecting Pseudomonas Genomes Are Highly Accessorized and Harbor Multiple Putative Virulence Mechanisms to Cause Sheath Brown Rot.</title>
        <authorList>
            <person name="Quibod I.L."/>
            <person name="Grande G."/>
            <person name="Oreiro E.G."/>
            <person name="Borja F.N."/>
            <person name="Dossa G.S."/>
            <person name="Mauleon R."/>
            <person name="Cruz C.V."/>
            <person name="Oliva R."/>
        </authorList>
    </citation>
    <scope>NUCLEOTIDE SEQUENCE [LARGE SCALE GENOMIC DNA]</scope>
    <source>
        <strain evidence="1 2">IRRI 6609</strain>
    </source>
</reference>
<dbReference type="STRING" id="50340.PF66_05437"/>
<accession>A0A0M9GCU9</accession>
<dbReference type="EMBL" id="JSYZ01000025">
    <property type="protein sequence ID" value="KPA87861.1"/>
    <property type="molecule type" value="Genomic_DNA"/>
</dbReference>
<gene>
    <name evidence="1" type="ORF">PF66_05437</name>
</gene>
<protein>
    <recommendedName>
        <fullName evidence="3">DUF4406 domain-containing protein</fullName>
    </recommendedName>
</protein>
<dbReference type="PATRIC" id="fig|50340.43.peg.3150"/>
<evidence type="ECO:0008006" key="3">
    <source>
        <dbReference type="Google" id="ProtNLM"/>
    </source>
</evidence>
<evidence type="ECO:0000313" key="1">
    <source>
        <dbReference type="EMBL" id="KPA87861.1"/>
    </source>
</evidence>
<dbReference type="OrthoDB" id="2376767at2"/>
<dbReference type="Pfam" id="PF14359">
    <property type="entry name" value="DUF4406"/>
    <property type="match status" value="1"/>
</dbReference>
<comment type="caution">
    <text evidence="1">The sequence shown here is derived from an EMBL/GenBank/DDBJ whole genome shotgun (WGS) entry which is preliminary data.</text>
</comment>
<sequence>MPEPKHIDCPALHKRSPDYPYGDRVPRTVRMLKNVTADPMPGIGFAYIDGPVPFAKEQDILPVWTNSHGAVAAVMPNGRQLGLRPGEFEVESWHDLSPPPAASGVTLASARENRIYVAGPMTGIEDFNFPAFNAVAAKLRSFGYIVENPAEHGVVEGAEWADYMAYDLTRLGLCGVICLLPGWENSEGAKLEVLIGQRLGMTIVNAQNLLMNMEAV</sequence>